<evidence type="ECO:0000313" key="2">
    <source>
        <dbReference type="Proteomes" id="UP000014071"/>
    </source>
</evidence>
<dbReference type="GeneID" id="24107516"/>
<reference evidence="2" key="1">
    <citation type="journal article" date="2013" name="Genome Announc.">
        <title>Draft genome sequence of the basidiomycetous yeast-like fungus Pseudozyma hubeiensis SY62, which produces an abundant amount of the biosurfactant mannosylerythritol lipids.</title>
        <authorList>
            <person name="Konishi M."/>
            <person name="Hatada Y."/>
            <person name="Horiuchi J."/>
        </authorList>
    </citation>
    <scope>NUCLEOTIDE SEQUENCE [LARGE SCALE GENOMIC DNA]</scope>
    <source>
        <strain evidence="2">SY62</strain>
    </source>
</reference>
<evidence type="ECO:0000313" key="1">
    <source>
        <dbReference type="EMBL" id="GAC94650.1"/>
    </source>
</evidence>
<proteinExistence type="predicted"/>
<dbReference type="Proteomes" id="UP000014071">
    <property type="component" value="Unassembled WGS sequence"/>
</dbReference>
<sequence length="85" mass="8527">MTSWCGGEEGGGLGGEEAAVDAFAEGDDDGGAAVEACLVVLSLSVGSRAKDLVGGRGSSDVVSVRGLTSIDTDRCRLRVTVILAR</sequence>
<dbReference type="EMBL" id="DF238785">
    <property type="protein sequence ID" value="GAC94650.1"/>
    <property type="molecule type" value="Genomic_DNA"/>
</dbReference>
<dbReference type="RefSeq" id="XP_012188237.1">
    <property type="nucleotide sequence ID" value="XM_012332847.1"/>
</dbReference>
<protein>
    <submittedName>
        <fullName evidence="1">Uncharacterized protein</fullName>
    </submittedName>
</protein>
<keyword evidence="2" id="KW-1185">Reference proteome</keyword>
<gene>
    <name evidence="1" type="ORF">PHSY_002223</name>
</gene>
<accession>R9P974</accession>
<dbReference type="AlphaFoldDB" id="R9P974"/>
<dbReference type="HOGENOM" id="CLU_2513615_0_0_1"/>
<organism evidence="1 2">
    <name type="scientific">Pseudozyma hubeiensis (strain SY62)</name>
    <name type="common">Yeast</name>
    <dbReference type="NCBI Taxonomy" id="1305764"/>
    <lineage>
        <taxon>Eukaryota</taxon>
        <taxon>Fungi</taxon>
        <taxon>Dikarya</taxon>
        <taxon>Basidiomycota</taxon>
        <taxon>Ustilaginomycotina</taxon>
        <taxon>Ustilaginomycetes</taxon>
        <taxon>Ustilaginales</taxon>
        <taxon>Ustilaginaceae</taxon>
        <taxon>Pseudozyma</taxon>
    </lineage>
</organism>
<name>R9P974_PSEHS</name>